<reference evidence="1" key="2">
    <citation type="journal article" date="2015" name="Genome Biol. Evol.">
        <title>Complete Genome Sequence and Transcriptomic Analysis of the Novel Pathogen Elizabethkingia anophelis in Response to Oxidative Stress.</title>
        <authorList>
            <person name="Li Y."/>
            <person name="Liu Y."/>
            <person name="Chew S.C."/>
            <person name="Tay M."/>
            <person name="Salido M.M."/>
            <person name="Teo J."/>
            <person name="Lauro F.M."/>
            <person name="Givskov M."/>
            <person name="Yang L."/>
        </authorList>
    </citation>
    <scope>NUCLEOTIDE SEQUENCE</scope>
    <source>
        <strain evidence="1">NUHP1</strain>
    </source>
</reference>
<evidence type="ECO:0000313" key="1">
    <source>
        <dbReference type="EMBL" id="AIL45480.1"/>
    </source>
</evidence>
<gene>
    <name evidence="1" type="ORF">BD94_1705</name>
</gene>
<dbReference type="AlphaFoldDB" id="A0A077EIW9"/>
<proteinExistence type="predicted"/>
<evidence type="ECO:0000313" key="2">
    <source>
        <dbReference type="Proteomes" id="UP000028933"/>
    </source>
</evidence>
<protein>
    <submittedName>
        <fullName evidence="1">Uncharacterized protein</fullName>
    </submittedName>
</protein>
<dbReference type="RefSeq" id="WP_024566449.1">
    <property type="nucleotide sequence ID" value="NZ_CP007547.1"/>
</dbReference>
<sequence length="267" mass="32144">MSVQITKYFPTSTYFVTEKGTLFIGEQEYQSLLSYNLYIETFMDEKYDVRITRTDFKVNKQKIDTKFLEISNRYMEALFPIEGIIDNYRIKIINLPDIKKRIQKEDQSIVDSYGGEGIDHIRTQFLRIIIDDDKLSEFIRQLYFMKLLNLGMQKFEQKQDYCLNWNILPVGTSEWKGKINYQKDNNILLFEPRIDNAQDLMNSIIHYINRHEYYVNFEEEVLPMYDDFVHKIYYTGETGRMKSVKTDIRISVENKFDYQYHITLQTK</sequence>
<dbReference type="EMBL" id="CP007547">
    <property type="protein sequence ID" value="AIL45480.1"/>
    <property type="molecule type" value="Genomic_DNA"/>
</dbReference>
<dbReference type="HOGENOM" id="CLU_1040869_0_0_10"/>
<accession>A0A077EIW9</accession>
<dbReference type="STRING" id="1338011.BD94_1705"/>
<dbReference type="eggNOG" id="ENOG502ZMEH">
    <property type="taxonomic scope" value="Bacteria"/>
</dbReference>
<name>A0A077EIW9_9FLAO</name>
<reference evidence="1" key="1">
    <citation type="journal article" date="2013" name="Lancet">
        <title>First case of E anophelis outbreak in an intensive-care unit.</title>
        <authorList>
            <person name="Teo J."/>
            <person name="Tan S.Y."/>
            <person name="Tay M."/>
            <person name="Ding Y."/>
            <person name="Kjelleberg S."/>
            <person name="Givskov M."/>
            <person name="Lin R.T."/>
            <person name="Yang L."/>
        </authorList>
    </citation>
    <scope>NUCLEOTIDE SEQUENCE [LARGE SCALE GENOMIC DNA]</scope>
    <source>
        <strain evidence="1">NUHP1</strain>
    </source>
</reference>
<dbReference type="Proteomes" id="UP000028933">
    <property type="component" value="Chromosome"/>
</dbReference>
<organism evidence="1 2">
    <name type="scientific">Elizabethkingia anophelis NUHP1</name>
    <dbReference type="NCBI Taxonomy" id="1338011"/>
    <lineage>
        <taxon>Bacteria</taxon>
        <taxon>Pseudomonadati</taxon>
        <taxon>Bacteroidota</taxon>
        <taxon>Flavobacteriia</taxon>
        <taxon>Flavobacteriales</taxon>
        <taxon>Weeksellaceae</taxon>
        <taxon>Elizabethkingia</taxon>
    </lineage>
</organism>
<dbReference type="KEGG" id="eao:BD94_1705"/>